<dbReference type="AlphaFoldDB" id="A0A6G9QJ86"/>
<gene>
    <name evidence="1" type="ORF">HBH39_06195</name>
</gene>
<reference evidence="1 2" key="1">
    <citation type="submission" date="2020-03" db="EMBL/GenBank/DDBJ databases">
        <title>Complete genome sequence of Shewanella sp.</title>
        <authorList>
            <person name="Kim Y.-S."/>
            <person name="Kim S.-J."/>
            <person name="Jung H.-K."/>
            <person name="Kim K.-H."/>
        </authorList>
    </citation>
    <scope>NUCLEOTIDE SEQUENCE [LARGE SCALE GENOMIC DNA]</scope>
    <source>
        <strain evidence="1 2">PN3F2</strain>
    </source>
</reference>
<protein>
    <submittedName>
        <fullName evidence="1">Uncharacterized protein</fullName>
    </submittedName>
</protein>
<sequence length="236" mass="27360">MTHSNYLFAANTVANPDDKLQQEETLPVVTATVNRVFINDKKLSTHFAPPFLDNLFLKPTNQIKVNNLWQLSPNIVLNNYFIHRQSQWDGSANEPVFAYIKDRDTLFTPNELSNVIPHSSFPSKNEAFSLGSELSLHHLLNNQLILGINFQITLKDENRLNSFIQDDEFSTTSFQQLNTYAKYQIRDNFDLHLDWVIQNSEQSKTSNSHNGSHPANTLKRNDIYYHYLLFSMSYKM</sequence>
<proteinExistence type="predicted"/>
<organism evidence="1 2">
    <name type="scientific">Shewanella aestuarii</name>
    <dbReference type="NCBI Taxonomy" id="1028752"/>
    <lineage>
        <taxon>Bacteria</taxon>
        <taxon>Pseudomonadati</taxon>
        <taxon>Pseudomonadota</taxon>
        <taxon>Gammaproteobacteria</taxon>
        <taxon>Alteromonadales</taxon>
        <taxon>Shewanellaceae</taxon>
        <taxon>Shewanella</taxon>
    </lineage>
</organism>
<dbReference type="KEGG" id="saes:HBH39_06195"/>
<dbReference type="Proteomes" id="UP000502608">
    <property type="component" value="Chromosome"/>
</dbReference>
<dbReference type="EMBL" id="CP050313">
    <property type="protein sequence ID" value="QIR14127.1"/>
    <property type="molecule type" value="Genomic_DNA"/>
</dbReference>
<evidence type="ECO:0000313" key="1">
    <source>
        <dbReference type="EMBL" id="QIR14127.1"/>
    </source>
</evidence>
<accession>A0A6G9QJ86</accession>
<name>A0A6G9QJ86_9GAMM</name>
<keyword evidence="2" id="KW-1185">Reference proteome</keyword>
<evidence type="ECO:0000313" key="2">
    <source>
        <dbReference type="Proteomes" id="UP000502608"/>
    </source>
</evidence>
<dbReference type="RefSeq" id="WP_167676573.1">
    <property type="nucleotide sequence ID" value="NZ_CP050313.1"/>
</dbReference>